<organism evidence="9 10">
    <name type="scientific">Marinicella litoralis</name>
    <dbReference type="NCBI Taxonomy" id="644220"/>
    <lineage>
        <taxon>Bacteria</taxon>
        <taxon>Pseudomonadati</taxon>
        <taxon>Pseudomonadota</taxon>
        <taxon>Gammaproteobacteria</taxon>
        <taxon>Lysobacterales</taxon>
        <taxon>Marinicellaceae</taxon>
        <taxon>Marinicella</taxon>
    </lineage>
</organism>
<evidence type="ECO:0000256" key="3">
    <source>
        <dbReference type="ARBA" id="ARBA00022723"/>
    </source>
</evidence>
<dbReference type="GO" id="GO:0009055">
    <property type="term" value="F:electron transfer activity"/>
    <property type="evidence" value="ECO:0007669"/>
    <property type="project" value="InterPro"/>
</dbReference>
<name>A0A4R6XE07_9GAMM</name>
<sequence length="99" mass="10418">MKKRTLFVFISVLFSLPAMAGDVAAGKAKSAVCAACHGADGISPTPIWPNLAGQKEAYLVKQIKAFKSGERKDPSMAPMVAGLSDADIENLAAYYASLK</sequence>
<evidence type="ECO:0000256" key="6">
    <source>
        <dbReference type="PROSITE-ProRule" id="PRU00433"/>
    </source>
</evidence>
<evidence type="ECO:0000259" key="8">
    <source>
        <dbReference type="PROSITE" id="PS51007"/>
    </source>
</evidence>
<dbReference type="OrthoDB" id="9796421at2"/>
<keyword evidence="3 6" id="KW-0479">Metal-binding</keyword>
<keyword evidence="4" id="KW-0249">Electron transport</keyword>
<keyword evidence="10" id="KW-1185">Reference proteome</keyword>
<keyword evidence="1" id="KW-0813">Transport</keyword>
<dbReference type="Pfam" id="PF00034">
    <property type="entry name" value="Cytochrom_C"/>
    <property type="match status" value="1"/>
</dbReference>
<keyword evidence="5 6" id="KW-0408">Iron</keyword>
<protein>
    <submittedName>
        <fullName evidence="9">Cytochrome c553</fullName>
    </submittedName>
</protein>
<dbReference type="InterPro" id="IPR050597">
    <property type="entry name" value="Cytochrome_c_Oxidase_Subunit"/>
</dbReference>
<evidence type="ECO:0000256" key="7">
    <source>
        <dbReference type="SAM" id="SignalP"/>
    </source>
</evidence>
<feature type="signal peptide" evidence="7">
    <location>
        <begin position="1"/>
        <end position="20"/>
    </location>
</feature>
<dbReference type="EMBL" id="SNZB01000006">
    <property type="protein sequence ID" value="TDR17542.1"/>
    <property type="molecule type" value="Genomic_DNA"/>
</dbReference>
<dbReference type="RefSeq" id="WP_099018903.1">
    <property type="nucleotide sequence ID" value="NZ_NIHB01000002.1"/>
</dbReference>
<dbReference type="PROSITE" id="PS51007">
    <property type="entry name" value="CYTC"/>
    <property type="match status" value="1"/>
</dbReference>
<dbReference type="PANTHER" id="PTHR33751:SF9">
    <property type="entry name" value="CYTOCHROME C4"/>
    <property type="match status" value="1"/>
</dbReference>
<dbReference type="AlphaFoldDB" id="A0A4R6XE07"/>
<dbReference type="InterPro" id="IPR036909">
    <property type="entry name" value="Cyt_c-like_dom_sf"/>
</dbReference>
<dbReference type="PANTHER" id="PTHR33751">
    <property type="entry name" value="CBB3-TYPE CYTOCHROME C OXIDASE SUBUNIT FIXP"/>
    <property type="match status" value="1"/>
</dbReference>
<dbReference type="SUPFAM" id="SSF46626">
    <property type="entry name" value="Cytochrome c"/>
    <property type="match status" value="1"/>
</dbReference>
<accession>A0A4R6XE07</accession>
<evidence type="ECO:0000256" key="1">
    <source>
        <dbReference type="ARBA" id="ARBA00022448"/>
    </source>
</evidence>
<dbReference type="Proteomes" id="UP000295724">
    <property type="component" value="Unassembled WGS sequence"/>
</dbReference>
<evidence type="ECO:0000313" key="9">
    <source>
        <dbReference type="EMBL" id="TDR17542.1"/>
    </source>
</evidence>
<evidence type="ECO:0000256" key="5">
    <source>
        <dbReference type="ARBA" id="ARBA00023004"/>
    </source>
</evidence>
<gene>
    <name evidence="9" type="ORF">C8D91_2601</name>
</gene>
<dbReference type="InterPro" id="IPR009056">
    <property type="entry name" value="Cyt_c-like_dom"/>
</dbReference>
<keyword evidence="2 6" id="KW-0349">Heme</keyword>
<reference evidence="9 10" key="1">
    <citation type="submission" date="2019-03" db="EMBL/GenBank/DDBJ databases">
        <title>Genomic Encyclopedia of Type Strains, Phase IV (KMG-IV): sequencing the most valuable type-strain genomes for metagenomic binning, comparative biology and taxonomic classification.</title>
        <authorList>
            <person name="Goeker M."/>
        </authorList>
    </citation>
    <scope>NUCLEOTIDE SEQUENCE [LARGE SCALE GENOMIC DNA]</scope>
    <source>
        <strain evidence="9 10">DSM 25488</strain>
    </source>
</reference>
<dbReference type="Gene3D" id="1.10.760.10">
    <property type="entry name" value="Cytochrome c-like domain"/>
    <property type="match status" value="1"/>
</dbReference>
<proteinExistence type="predicted"/>
<comment type="caution">
    <text evidence="9">The sequence shown here is derived from an EMBL/GenBank/DDBJ whole genome shotgun (WGS) entry which is preliminary data.</text>
</comment>
<evidence type="ECO:0000313" key="10">
    <source>
        <dbReference type="Proteomes" id="UP000295724"/>
    </source>
</evidence>
<dbReference type="GO" id="GO:0020037">
    <property type="term" value="F:heme binding"/>
    <property type="evidence" value="ECO:0007669"/>
    <property type="project" value="InterPro"/>
</dbReference>
<feature type="domain" description="Cytochrome c" evidence="8">
    <location>
        <begin position="21"/>
        <end position="99"/>
    </location>
</feature>
<keyword evidence="7" id="KW-0732">Signal</keyword>
<feature type="chain" id="PRO_5020309091" evidence="7">
    <location>
        <begin position="21"/>
        <end position="99"/>
    </location>
</feature>
<evidence type="ECO:0000256" key="2">
    <source>
        <dbReference type="ARBA" id="ARBA00022617"/>
    </source>
</evidence>
<dbReference type="GO" id="GO:0046872">
    <property type="term" value="F:metal ion binding"/>
    <property type="evidence" value="ECO:0007669"/>
    <property type="project" value="UniProtKB-KW"/>
</dbReference>
<evidence type="ECO:0000256" key="4">
    <source>
        <dbReference type="ARBA" id="ARBA00022982"/>
    </source>
</evidence>